<dbReference type="STRING" id="1547445.LO80_02625"/>
<sequence>MSYETHLNRIRLIFTGNFIRNGVLECFDHEIHNELSNVDYLHENDFFIDNGIARFFWKMIRYLVRSLK</sequence>
<dbReference type="EMBL" id="CP009574">
    <property type="protein sequence ID" value="AIT08979.1"/>
    <property type="molecule type" value="Genomic_DNA"/>
</dbReference>
<dbReference type="Proteomes" id="UP000029672">
    <property type="component" value="Chromosome"/>
</dbReference>
<evidence type="ECO:0000313" key="2">
    <source>
        <dbReference type="Proteomes" id="UP000029672"/>
    </source>
</evidence>
<proteinExistence type="predicted"/>
<reference evidence="1 2" key="1">
    <citation type="submission" date="2014-10" db="EMBL/GenBank/DDBJ databases">
        <title>Whole genome sequence of Francisella endociliophora strain FSC1006, isolated from a laboratory culture of the marine ciliate Euplotes raikovi.</title>
        <authorList>
            <person name="Granberg M."/>
            <person name="Backman S."/>
            <person name="Lundmark E."/>
            <person name="Nilsson E."/>
            <person name="Karlsson E."/>
            <person name="Thelaus J."/>
            <person name="Ohrman C."/>
            <person name="Larkeryd A."/>
            <person name="Stenberg P."/>
        </authorList>
    </citation>
    <scope>NUCLEOTIDE SEQUENCE [LARGE SCALE GENOMIC DNA]</scope>
    <source>
        <strain evidence="1 2">FSC1006</strain>
    </source>
</reference>
<evidence type="ECO:0000313" key="1">
    <source>
        <dbReference type="EMBL" id="AIT08979.1"/>
    </source>
</evidence>
<protein>
    <submittedName>
        <fullName evidence="1">Uncharacterized protein</fullName>
    </submittedName>
</protein>
<organism evidence="1 2">
    <name type="scientific">Candidatus Francisella endociliophora</name>
    <dbReference type="NCBI Taxonomy" id="653937"/>
    <lineage>
        <taxon>Bacteria</taxon>
        <taxon>Pseudomonadati</taxon>
        <taxon>Pseudomonadota</taxon>
        <taxon>Gammaproteobacteria</taxon>
        <taxon>Thiotrichales</taxon>
        <taxon>Francisellaceae</taxon>
        <taxon>Francisella</taxon>
    </lineage>
</organism>
<dbReference type="Gene3D" id="3.90.1150.10">
    <property type="entry name" value="Aspartate Aminotransferase, domain 1"/>
    <property type="match status" value="1"/>
</dbReference>
<dbReference type="HOGENOM" id="CLU_2787819_0_0_6"/>
<gene>
    <name evidence="1" type="ORF">LO80_02625</name>
</gene>
<dbReference type="AlphaFoldDB" id="A0A097EN39"/>
<dbReference type="InterPro" id="IPR015422">
    <property type="entry name" value="PyrdxlP-dep_Trfase_small"/>
</dbReference>
<keyword evidence="2" id="KW-1185">Reference proteome</keyword>
<name>A0A097EN39_9GAMM</name>
<dbReference type="KEGG" id="frf:LO80_02625"/>
<dbReference type="eggNOG" id="COG0399">
    <property type="taxonomic scope" value="Bacteria"/>
</dbReference>
<accession>A0A097EN39</accession>